<feature type="domain" description="NET" evidence="1">
    <location>
        <begin position="22"/>
        <end position="84"/>
    </location>
</feature>
<evidence type="ECO:0000313" key="2">
    <source>
        <dbReference type="EMBL" id="CAK5266526.1"/>
    </source>
</evidence>
<gene>
    <name evidence="3" type="ORF">MYCIT1_LOCUS34474</name>
    <name evidence="2" type="ORF">MYCIT1_LOCUS8321</name>
</gene>
<keyword evidence="4" id="KW-1185">Reference proteome</keyword>
<accession>A0AAD2HWI2</accession>
<dbReference type="AlphaFoldDB" id="A0AAD2HWI2"/>
<organism evidence="3 4">
    <name type="scientific">Mycena citricolor</name>
    <dbReference type="NCBI Taxonomy" id="2018698"/>
    <lineage>
        <taxon>Eukaryota</taxon>
        <taxon>Fungi</taxon>
        <taxon>Dikarya</taxon>
        <taxon>Basidiomycota</taxon>
        <taxon>Agaricomycotina</taxon>
        <taxon>Agaricomycetes</taxon>
        <taxon>Agaricomycetidae</taxon>
        <taxon>Agaricales</taxon>
        <taxon>Marasmiineae</taxon>
        <taxon>Mycenaceae</taxon>
        <taxon>Mycena</taxon>
    </lineage>
</organism>
<dbReference type="EMBL" id="CAVNYO010000459">
    <property type="protein sequence ID" value="CAK5282601.1"/>
    <property type="molecule type" value="Genomic_DNA"/>
</dbReference>
<dbReference type="InterPro" id="IPR027353">
    <property type="entry name" value="NET_dom"/>
</dbReference>
<evidence type="ECO:0000313" key="3">
    <source>
        <dbReference type="EMBL" id="CAK5282601.1"/>
    </source>
</evidence>
<dbReference type="InterPro" id="IPR038336">
    <property type="entry name" value="NET_sf"/>
</dbReference>
<comment type="caution">
    <text evidence="3">The sequence shown here is derived from an EMBL/GenBank/DDBJ whole genome shotgun (WGS) entry which is preliminary data.</text>
</comment>
<dbReference type="EMBL" id="CAVNYO010000109">
    <property type="protein sequence ID" value="CAK5266526.1"/>
    <property type="molecule type" value="Genomic_DNA"/>
</dbReference>
<sequence>MEHERGRRREAERILGEIHGGLTNEEKTELAKGISKFKPESRQLARMIEFLSLIVPGLDESTTETELEIGSLPITAQLKLYKFVVLKQELEDW</sequence>
<proteinExistence type="predicted"/>
<dbReference type="Gene3D" id="1.20.1270.220">
    <property type="match status" value="1"/>
</dbReference>
<name>A0AAD2HWI2_9AGAR</name>
<dbReference type="Proteomes" id="UP001295794">
    <property type="component" value="Unassembled WGS sequence"/>
</dbReference>
<protein>
    <recommendedName>
        <fullName evidence="1">NET domain-containing protein</fullName>
    </recommendedName>
</protein>
<reference evidence="3" key="1">
    <citation type="submission" date="2023-11" db="EMBL/GenBank/DDBJ databases">
        <authorList>
            <person name="De Vega J J."/>
            <person name="De Vega J J."/>
        </authorList>
    </citation>
    <scope>NUCLEOTIDE SEQUENCE</scope>
</reference>
<evidence type="ECO:0000313" key="4">
    <source>
        <dbReference type="Proteomes" id="UP001295794"/>
    </source>
</evidence>
<dbReference type="Pfam" id="PF17035">
    <property type="entry name" value="BET"/>
    <property type="match status" value="1"/>
</dbReference>
<evidence type="ECO:0000259" key="1">
    <source>
        <dbReference type="Pfam" id="PF17035"/>
    </source>
</evidence>